<sequence length="56" mass="5847">MTSKVAEVTADQDVFGGVDSHADTIHVAVISDNDGRLGRVSKVPGEDGGEPIRDPE</sequence>
<proteinExistence type="predicted"/>
<evidence type="ECO:0000313" key="3">
    <source>
        <dbReference type="Proteomes" id="UP000181909"/>
    </source>
</evidence>
<organism evidence="2 3">
    <name type="scientific">Streptomyces atratus</name>
    <dbReference type="NCBI Taxonomy" id="1893"/>
    <lineage>
        <taxon>Bacteria</taxon>
        <taxon>Bacillati</taxon>
        <taxon>Actinomycetota</taxon>
        <taxon>Actinomycetes</taxon>
        <taxon>Kitasatosporales</taxon>
        <taxon>Streptomycetaceae</taxon>
        <taxon>Streptomyces</taxon>
    </lineage>
</organism>
<reference evidence="2 3" key="1">
    <citation type="submission" date="2016-11" db="EMBL/GenBank/DDBJ databases">
        <authorList>
            <person name="Jaros S."/>
            <person name="Januszkiewicz K."/>
            <person name="Wedrychowicz H."/>
        </authorList>
    </citation>
    <scope>NUCLEOTIDE SEQUENCE [LARGE SCALE GENOMIC DNA]</scope>
    <source>
        <strain evidence="2 3">OK807</strain>
    </source>
</reference>
<gene>
    <name evidence="2" type="ORF">SAMN02787144_103938</name>
</gene>
<name>A0A1K2F7V7_STRAR</name>
<dbReference type="RefSeq" id="WP_177328366.1">
    <property type="nucleotide sequence ID" value="NZ_CP108284.1"/>
</dbReference>
<dbReference type="AlphaFoldDB" id="A0A1K2F7V7"/>
<dbReference type="Proteomes" id="UP000181909">
    <property type="component" value="Unassembled WGS sequence"/>
</dbReference>
<accession>A0A1K2F7V7</accession>
<protein>
    <recommendedName>
        <fullName evidence="4">Transposase</fullName>
    </recommendedName>
</protein>
<feature type="region of interest" description="Disordered" evidence="1">
    <location>
        <begin position="36"/>
        <end position="56"/>
    </location>
</feature>
<evidence type="ECO:0000313" key="2">
    <source>
        <dbReference type="EMBL" id="SFY43819.1"/>
    </source>
</evidence>
<evidence type="ECO:0008006" key="4">
    <source>
        <dbReference type="Google" id="ProtNLM"/>
    </source>
</evidence>
<dbReference type="EMBL" id="FPJO01000039">
    <property type="protein sequence ID" value="SFY43819.1"/>
    <property type="molecule type" value="Genomic_DNA"/>
</dbReference>
<evidence type="ECO:0000256" key="1">
    <source>
        <dbReference type="SAM" id="MobiDB-lite"/>
    </source>
</evidence>